<sequence length="150" mass="17389">MKKLVMMLAFGLAIAGTSQAQNGSQGGRDNDRKVEQVKNEKRAKLSPEQRAIQRTEKLTQKLDLNKSQQKKLQALNLKHAKQIESIAHTRERNEKQSQQMQKLQASWEKEFKSIVNKKQFANYQEERKQMQANRGKNNGQFRREHNGKSA</sequence>
<evidence type="ECO:0000256" key="2">
    <source>
        <dbReference type="SAM" id="SignalP"/>
    </source>
</evidence>
<keyword evidence="2" id="KW-0732">Signal</keyword>
<feature type="region of interest" description="Disordered" evidence="1">
    <location>
        <begin position="16"/>
        <end position="51"/>
    </location>
</feature>
<gene>
    <name evidence="3" type="ORF">ACFSKU_08005</name>
</gene>
<evidence type="ECO:0008006" key="5">
    <source>
        <dbReference type="Google" id="ProtNLM"/>
    </source>
</evidence>
<dbReference type="EMBL" id="JBHUHV010000023">
    <property type="protein sequence ID" value="MFD2066824.1"/>
    <property type="molecule type" value="Genomic_DNA"/>
</dbReference>
<comment type="caution">
    <text evidence="3">The sequence shown here is derived from an EMBL/GenBank/DDBJ whole genome shotgun (WGS) entry which is preliminary data.</text>
</comment>
<dbReference type="RefSeq" id="WP_229963137.1">
    <property type="nucleotide sequence ID" value="NZ_JAJJWI010000061.1"/>
</dbReference>
<evidence type="ECO:0000313" key="3">
    <source>
        <dbReference type="EMBL" id="MFD2066824.1"/>
    </source>
</evidence>
<feature type="region of interest" description="Disordered" evidence="1">
    <location>
        <begin position="123"/>
        <end position="150"/>
    </location>
</feature>
<accession>A0ABW4WWN5</accession>
<feature type="compositionally biased region" description="Basic and acidic residues" evidence="1">
    <location>
        <begin position="141"/>
        <end position="150"/>
    </location>
</feature>
<evidence type="ECO:0000313" key="4">
    <source>
        <dbReference type="Proteomes" id="UP001597369"/>
    </source>
</evidence>
<dbReference type="Proteomes" id="UP001597369">
    <property type="component" value="Unassembled WGS sequence"/>
</dbReference>
<feature type="compositionally biased region" description="Basic and acidic residues" evidence="1">
    <location>
        <begin position="28"/>
        <end position="51"/>
    </location>
</feature>
<reference evidence="4" key="1">
    <citation type="journal article" date="2019" name="Int. J. Syst. Evol. Microbiol.">
        <title>The Global Catalogue of Microorganisms (GCM) 10K type strain sequencing project: providing services to taxonomists for standard genome sequencing and annotation.</title>
        <authorList>
            <consortium name="The Broad Institute Genomics Platform"/>
            <consortium name="The Broad Institute Genome Sequencing Center for Infectious Disease"/>
            <person name="Wu L."/>
            <person name="Ma J."/>
        </authorList>
    </citation>
    <scope>NUCLEOTIDE SEQUENCE [LARGE SCALE GENOMIC DNA]</scope>
    <source>
        <strain evidence="4">JCM 16545</strain>
    </source>
</reference>
<protein>
    <recommendedName>
        <fullName evidence="5">DUF4890 domain-containing protein</fullName>
    </recommendedName>
</protein>
<evidence type="ECO:0000256" key="1">
    <source>
        <dbReference type="SAM" id="MobiDB-lite"/>
    </source>
</evidence>
<keyword evidence="4" id="KW-1185">Reference proteome</keyword>
<name>A0ABW4WWN5_9BACT</name>
<feature type="signal peptide" evidence="2">
    <location>
        <begin position="1"/>
        <end position="20"/>
    </location>
</feature>
<feature type="chain" id="PRO_5047383940" description="DUF4890 domain-containing protein" evidence="2">
    <location>
        <begin position="21"/>
        <end position="150"/>
    </location>
</feature>
<feature type="compositionally biased region" description="Polar residues" evidence="1">
    <location>
        <begin position="130"/>
        <end position="140"/>
    </location>
</feature>
<proteinExistence type="predicted"/>
<organism evidence="3 4">
    <name type="scientific">Pontibacter silvestris</name>
    <dbReference type="NCBI Taxonomy" id="2305183"/>
    <lineage>
        <taxon>Bacteria</taxon>
        <taxon>Pseudomonadati</taxon>
        <taxon>Bacteroidota</taxon>
        <taxon>Cytophagia</taxon>
        <taxon>Cytophagales</taxon>
        <taxon>Hymenobacteraceae</taxon>
        <taxon>Pontibacter</taxon>
    </lineage>
</organism>